<reference evidence="2" key="1">
    <citation type="journal article" date="2019" name="Int. J. Syst. Evol. Microbiol.">
        <title>The Global Catalogue of Microorganisms (GCM) 10K type strain sequencing project: providing services to taxonomists for standard genome sequencing and annotation.</title>
        <authorList>
            <consortium name="The Broad Institute Genomics Platform"/>
            <consortium name="The Broad Institute Genome Sequencing Center for Infectious Disease"/>
            <person name="Wu L."/>
            <person name="Ma J."/>
        </authorList>
    </citation>
    <scope>NUCLEOTIDE SEQUENCE [LARGE SCALE GENOMIC DNA]</scope>
    <source>
        <strain evidence="2">CCM 8911</strain>
    </source>
</reference>
<evidence type="ECO:0000313" key="1">
    <source>
        <dbReference type="EMBL" id="MFD1393580.1"/>
    </source>
</evidence>
<accession>A0ABW4BBC7</accession>
<keyword evidence="2" id="KW-1185">Reference proteome</keyword>
<dbReference type="Proteomes" id="UP001597249">
    <property type="component" value="Unassembled WGS sequence"/>
</dbReference>
<sequence length="390" mass="41729">MKQNASGGGFFKRHLKLVILVVVVLAGGGFGAYQYLAVRPAAVIDAVKPAFTGYTGAGKATYNRSQARGAIFKILLAKGGIGASDAALIAAGRAPSKYESDVNLANKVADAQTQLASVTIAFSKASGLKNGEHITLKLKAPADLPIQSGTKDVKVSGLKPVTTYTAKQAMGAAPRFLGVAGFGYVKDDKRRAARFDGGEARYLKNGDQVTYRLASSYRRAQRERGRRLKGAAAVTYKVAGLPALKDIADWKQLAEYADSYAHRINSSGDAVQYTLVATKCYAEVMDRERALAAYRYASPDVIKEAPAAASFLTYAVIYKMTAHTVDAALNVPDRITYPAYGRETIPYYDGKLDLAHIDDAKWQQTAAQSEADAIATFKSEHAHAALVTLS</sequence>
<name>A0ABW4BBC7_9LACO</name>
<comment type="caution">
    <text evidence="1">The sequence shown here is derived from an EMBL/GenBank/DDBJ whole genome shotgun (WGS) entry which is preliminary data.</text>
</comment>
<gene>
    <name evidence="1" type="ORF">ACFQ3L_08395</name>
</gene>
<organism evidence="1 2">
    <name type="scientific">Lacticaseibacillus jixianensis</name>
    <dbReference type="NCBI Taxonomy" id="2486012"/>
    <lineage>
        <taxon>Bacteria</taxon>
        <taxon>Bacillati</taxon>
        <taxon>Bacillota</taxon>
        <taxon>Bacilli</taxon>
        <taxon>Lactobacillales</taxon>
        <taxon>Lactobacillaceae</taxon>
        <taxon>Lacticaseibacillus</taxon>
    </lineage>
</organism>
<proteinExistence type="predicted"/>
<evidence type="ECO:0000313" key="2">
    <source>
        <dbReference type="Proteomes" id="UP001597249"/>
    </source>
</evidence>
<dbReference type="RefSeq" id="WP_125586266.1">
    <property type="nucleotide sequence ID" value="NZ_JBHTMO010000025.1"/>
</dbReference>
<protein>
    <submittedName>
        <fullName evidence="1">Uncharacterized protein</fullName>
    </submittedName>
</protein>
<dbReference type="EMBL" id="JBHTMO010000025">
    <property type="protein sequence ID" value="MFD1393580.1"/>
    <property type="molecule type" value="Genomic_DNA"/>
</dbReference>